<dbReference type="SMART" id="SM00060">
    <property type="entry name" value="FN3"/>
    <property type="match status" value="2"/>
</dbReference>
<comment type="caution">
    <text evidence="2">The sequence shown here is derived from an EMBL/GenBank/DDBJ whole genome shotgun (WGS) entry which is preliminary data.</text>
</comment>
<reference evidence="2 3" key="1">
    <citation type="submission" date="2024-01" db="EMBL/GenBank/DDBJ databases">
        <authorList>
            <person name="Alioto T."/>
            <person name="Alioto T."/>
            <person name="Gomez Garrido J."/>
        </authorList>
    </citation>
    <scope>NUCLEOTIDE SEQUENCE [LARGE SCALE GENOMIC DNA]</scope>
</reference>
<dbReference type="InterPro" id="IPR013783">
    <property type="entry name" value="Ig-like_fold"/>
</dbReference>
<dbReference type="AlphaFoldDB" id="A0AAV1QFG8"/>
<dbReference type="InterPro" id="IPR052090">
    <property type="entry name" value="Cytolytic_pore-forming_toxin"/>
</dbReference>
<evidence type="ECO:0000313" key="3">
    <source>
        <dbReference type="Proteomes" id="UP001314229"/>
    </source>
</evidence>
<dbReference type="Gene3D" id="2.60.40.10">
    <property type="entry name" value="Immunoglobulins"/>
    <property type="match status" value="2"/>
</dbReference>
<organism evidence="2 3">
    <name type="scientific">Scomber scombrus</name>
    <name type="common">Atlantic mackerel</name>
    <name type="synonym">Scomber vernalis</name>
    <dbReference type="NCBI Taxonomy" id="13677"/>
    <lineage>
        <taxon>Eukaryota</taxon>
        <taxon>Metazoa</taxon>
        <taxon>Chordata</taxon>
        <taxon>Craniata</taxon>
        <taxon>Vertebrata</taxon>
        <taxon>Euteleostomi</taxon>
        <taxon>Actinopterygii</taxon>
        <taxon>Neopterygii</taxon>
        <taxon>Teleostei</taxon>
        <taxon>Neoteleostei</taxon>
        <taxon>Acanthomorphata</taxon>
        <taxon>Pelagiaria</taxon>
        <taxon>Scombriformes</taxon>
        <taxon>Scombridae</taxon>
        <taxon>Scomber</taxon>
    </lineage>
</organism>
<keyword evidence="3" id="KW-1185">Reference proteome</keyword>
<dbReference type="PROSITE" id="PS50853">
    <property type="entry name" value="FN3"/>
    <property type="match status" value="2"/>
</dbReference>
<gene>
    <name evidence="2" type="ORF">FSCOSCO3_A034727</name>
</gene>
<dbReference type="InterPro" id="IPR036116">
    <property type="entry name" value="FN3_sf"/>
</dbReference>
<dbReference type="InterPro" id="IPR003961">
    <property type="entry name" value="FN3_dom"/>
</dbReference>
<dbReference type="InterPro" id="IPR040581">
    <property type="entry name" value="Thioredoxin_11"/>
</dbReference>
<feature type="domain" description="Fibronectin type-III" evidence="1">
    <location>
        <begin position="486"/>
        <end position="581"/>
    </location>
</feature>
<dbReference type="PANTHER" id="PTHR31594:SF16">
    <property type="entry name" value="SI:CH211-281L24.3"/>
    <property type="match status" value="1"/>
</dbReference>
<proteinExistence type="predicted"/>
<sequence length="1058" mass="119425">MDPDAKQTIQMAALGRPFSLGMLYDCRKDLLIPSMTLWDHDELLNHIGERSQCFNDFEIVASESIEDKTSSLNVDASLKLSVLFGVFETNGSAKYLNDYKKSKHQARVTLKYEATTKFRELSMDHLGGGNIKYPHVFQEGVATHVVTAILYGAQAFFVFDREVSKDEDHQVVEGNMKSMVKWIPCVKGDSSIKLNLNDESTANVEKFSCKFHGDFFLDRNPVTYQDAVQVYQNLPKLLGANRENVVPMKVWLLPLTCLDSGVTQLVRQISAVFVRTVQTVIEDLSELEMRCNDALKTTIAEQFPEIGKKLKTFKKLCFDFKDKFQQDFAEKLPLIRGGEEEDLPNTFSMVKLMKWMDYAEKEIYTLQSFINMMKNIKIVPSENDLHKETLSAEHAVCLVFTPLGSAEPYLPALSNCQDETVKPVPPETEVLGAIMNKAKLFSDFAEANKENRNIKFLIVALPNKAQKGVSIHLYKDGFPVTEDFEPPSKPETVEERDITHNSVTLNICPPRFGAKNITSYSVEYCVSGEDGWQKMRASTAQDVTVFCPRPETQYLFRCRAVTSAGVGPARDVHHSIKTLSCDEPETETKDSFNCGRPVKSKETITVHVCTKACEFPQVAQSVLEDFTELEMRCNNVMTTTIVQQFPQIGKKLKTFKDLCSEFKLTFQLTLAKKLPSILEGGEEEVVLADILKKRHSSPFSSTNLNKWMDCKEKEIYILKSFTKMLKNTKIVPSQSDLQEEILSSEHAVCFVFTSLGSDEPYLSALSNYLNQTLNPDDPEDPYSHHIEREQWYASPEVSDAMMNKAKLFSDFAEANKENKNIKFLTVGLTNETQQGSSIYVYKDILSVNENFDLPSKPETVTAGDVTHNSVTLKISPPRFGAENITCYLLEYCVSGEDEWQQTTAPKAEDVTVSGLTPNTEYMFRCRAVTSVGVGPAVEISGPCSSTRKLHSETQELKDEYENDTKEKVSVQDLIKIKEEEIVRLQDWIVSLMDQSAQCITRLQEIALRPNSLTTPEYIDMLIEGEKSEAKEGYQVRIQSLEAMNDRAEIISKVATLTE</sequence>
<accession>A0AAV1QFG8</accession>
<protein>
    <submittedName>
        <fullName evidence="2">Uncharacterized protein LOC122993436</fullName>
    </submittedName>
</protein>
<feature type="domain" description="Fibronectin type-III" evidence="1">
    <location>
        <begin position="856"/>
        <end position="949"/>
    </location>
</feature>
<dbReference type="Pfam" id="PF18078">
    <property type="entry name" value="Thioredoxin_11"/>
    <property type="match status" value="2"/>
</dbReference>
<dbReference type="Pfam" id="PF21109">
    <property type="entry name" value="Stonustoxin_helical"/>
    <property type="match status" value="2"/>
</dbReference>
<dbReference type="Pfam" id="PF00041">
    <property type="entry name" value="fn3"/>
    <property type="match status" value="2"/>
</dbReference>
<dbReference type="SUPFAM" id="SSF49265">
    <property type="entry name" value="Fibronectin type III"/>
    <property type="match status" value="1"/>
</dbReference>
<evidence type="ECO:0000259" key="1">
    <source>
        <dbReference type="PROSITE" id="PS50853"/>
    </source>
</evidence>
<dbReference type="Proteomes" id="UP001314229">
    <property type="component" value="Unassembled WGS sequence"/>
</dbReference>
<name>A0AAV1QFG8_SCOSC</name>
<dbReference type="EMBL" id="CAWUFR010000807">
    <property type="protein sequence ID" value="CAK6981346.1"/>
    <property type="molecule type" value="Genomic_DNA"/>
</dbReference>
<dbReference type="InterPro" id="IPR048997">
    <property type="entry name" value="Stonustoxin-like_helical"/>
</dbReference>
<dbReference type="CDD" id="cd00063">
    <property type="entry name" value="FN3"/>
    <property type="match status" value="2"/>
</dbReference>
<evidence type="ECO:0000313" key="2">
    <source>
        <dbReference type="EMBL" id="CAK6981346.1"/>
    </source>
</evidence>
<dbReference type="PANTHER" id="PTHR31594">
    <property type="entry name" value="AIG1-TYPE G DOMAIN-CONTAINING PROTEIN"/>
    <property type="match status" value="1"/>
</dbReference>